<keyword evidence="1" id="KW-0175">Coiled coil</keyword>
<evidence type="ECO:0000313" key="2">
    <source>
        <dbReference type="EMBL" id="MDL0088161.1"/>
    </source>
</evidence>
<name>A0ABT7HML4_9BACT</name>
<reference evidence="2" key="2">
    <citation type="journal article" date="2023" name="Microorganisms">
        <title>Isolation and Genomic Characteristics of Cat-Borne Campylobacter felis sp. nov. and Sheep-Borne Campylobacter ovis sp. nov.</title>
        <authorList>
            <person name="Wang H."/>
            <person name="Li Y."/>
            <person name="Gu Y."/>
            <person name="Zhou G."/>
            <person name="Chen X."/>
            <person name="Zhang X."/>
            <person name="Shao Z."/>
            <person name="Zhang J."/>
            <person name="Zhang M."/>
        </authorList>
    </citation>
    <scope>NUCLEOTIDE SEQUENCE</scope>
    <source>
        <strain evidence="2">PS10</strain>
    </source>
</reference>
<comment type="caution">
    <text evidence="2">The sequence shown here is derived from an EMBL/GenBank/DDBJ whole genome shotgun (WGS) entry which is preliminary data.</text>
</comment>
<dbReference type="RefSeq" id="WP_284936811.1">
    <property type="nucleotide sequence ID" value="NZ_JANURM010000002.1"/>
</dbReference>
<organism evidence="2 3">
    <name type="scientific">Campylobacter gastrosuis</name>
    <dbReference type="NCBI Taxonomy" id="2974576"/>
    <lineage>
        <taxon>Bacteria</taxon>
        <taxon>Pseudomonadati</taxon>
        <taxon>Campylobacterota</taxon>
        <taxon>Epsilonproteobacteria</taxon>
        <taxon>Campylobacterales</taxon>
        <taxon>Campylobacteraceae</taxon>
        <taxon>Campylobacter</taxon>
    </lineage>
</organism>
<evidence type="ECO:0000313" key="3">
    <source>
        <dbReference type="Proteomes" id="UP001173801"/>
    </source>
</evidence>
<proteinExistence type="predicted"/>
<dbReference type="Proteomes" id="UP001173801">
    <property type="component" value="Unassembled WGS sequence"/>
</dbReference>
<accession>A0ABT7HML4</accession>
<protein>
    <submittedName>
        <fullName evidence="2">Uncharacterized protein</fullName>
    </submittedName>
</protein>
<gene>
    <name evidence="2" type="ORF">NYG85_02055</name>
</gene>
<sequence length="154" mass="18017">MRTKFPFTLEVDEAKFKLVYKDPNKKQSDEFLSDFKTLKADMDSYDELRGEIELLNEKKELKKELVKELSGNEKRELTNEIFALLDEIADKKSKLKEFDDKSVDLEAVAMKRFELCVEGEDKDKLKEYVAREGISYHSLLQAIDRAVGVEREKK</sequence>
<evidence type="ECO:0000256" key="1">
    <source>
        <dbReference type="SAM" id="Coils"/>
    </source>
</evidence>
<keyword evidence="3" id="KW-1185">Reference proteome</keyword>
<reference evidence="2" key="1">
    <citation type="submission" date="2022-08" db="EMBL/GenBank/DDBJ databases">
        <authorList>
            <person name="Wang H."/>
        </authorList>
    </citation>
    <scope>NUCLEOTIDE SEQUENCE</scope>
    <source>
        <strain evidence="2">PS10</strain>
    </source>
</reference>
<dbReference type="EMBL" id="JANURM010000002">
    <property type="protein sequence ID" value="MDL0088161.1"/>
    <property type="molecule type" value="Genomic_DNA"/>
</dbReference>
<feature type="coiled-coil region" evidence="1">
    <location>
        <begin position="38"/>
        <end position="94"/>
    </location>
</feature>